<reference evidence="1 2" key="1">
    <citation type="submission" date="2014-02" db="EMBL/GenBank/DDBJ databases">
        <authorList>
            <person name="Sears C."/>
            <person name="Carroll K."/>
            <person name="Sack B.R."/>
            <person name="Qadri F."/>
            <person name="Myers L.L."/>
            <person name="Chung G.-T."/>
            <person name="Escheverria P."/>
            <person name="Fraser C.M."/>
            <person name="Sadzewicz L."/>
            <person name="Shefchek K.A."/>
            <person name="Tallon L."/>
            <person name="Das S.P."/>
            <person name="Daugherty S."/>
            <person name="Mongodin E.F."/>
        </authorList>
    </citation>
    <scope>NUCLEOTIDE SEQUENCE [LARGE SCALE GENOMIC DNA]</scope>
    <source>
        <strain evidence="2">3988T(B)14</strain>
    </source>
</reference>
<protein>
    <submittedName>
        <fullName evidence="1">Uncharacterized protein</fullName>
    </submittedName>
</protein>
<accession>A0A015SU09</accession>
<organism evidence="1 2">
    <name type="scientific">Bacteroides fragilis str. 3988T(B)14</name>
    <dbReference type="NCBI Taxonomy" id="1339315"/>
    <lineage>
        <taxon>Bacteria</taxon>
        <taxon>Pseudomonadati</taxon>
        <taxon>Bacteroidota</taxon>
        <taxon>Bacteroidia</taxon>
        <taxon>Bacteroidales</taxon>
        <taxon>Bacteroidaceae</taxon>
        <taxon>Bacteroides</taxon>
    </lineage>
</organism>
<proteinExistence type="predicted"/>
<dbReference type="Proteomes" id="UP000020529">
    <property type="component" value="Unassembled WGS sequence"/>
</dbReference>
<gene>
    <name evidence="1" type="ORF">M124_2405</name>
</gene>
<evidence type="ECO:0000313" key="2">
    <source>
        <dbReference type="Proteomes" id="UP000020529"/>
    </source>
</evidence>
<name>A0A015SU09_BACFG</name>
<dbReference type="PATRIC" id="fig|1339315.3.peg.3112"/>
<dbReference type="AlphaFoldDB" id="A0A015SU09"/>
<dbReference type="RefSeq" id="WP_005798594.1">
    <property type="nucleotide sequence ID" value="NZ_JGCY01000342.1"/>
</dbReference>
<dbReference type="EMBL" id="JGCY01000342">
    <property type="protein sequence ID" value="EXY73787.1"/>
    <property type="molecule type" value="Genomic_DNA"/>
</dbReference>
<evidence type="ECO:0000313" key="1">
    <source>
        <dbReference type="EMBL" id="EXY73787.1"/>
    </source>
</evidence>
<sequence length="111" mass="12635">MWELEKAGGKFDNFNSKQQKAIHELIDGLTEIPTKPNKDQYRVDNQSQYTKIVGRTYYNGEYALYAIQKGKTMYASIACPAIGPDISIDNIKEGFKLSLKEGKRAVWTKVK</sequence>
<comment type="caution">
    <text evidence="1">The sequence shown here is derived from an EMBL/GenBank/DDBJ whole genome shotgun (WGS) entry which is preliminary data.</text>
</comment>